<protein>
    <submittedName>
        <fullName evidence="2">Uncharacterized protein</fullName>
    </submittedName>
</protein>
<dbReference type="EMBL" id="LR797271">
    <property type="protein sequence ID" value="CAB4197391.1"/>
    <property type="molecule type" value="Genomic_DNA"/>
</dbReference>
<name>A0A6J5RUZ7_9CAUD</name>
<evidence type="ECO:0000256" key="1">
    <source>
        <dbReference type="SAM" id="MobiDB-lite"/>
    </source>
</evidence>
<accession>A0A6J5RUZ7</accession>
<reference evidence="2" key="1">
    <citation type="submission" date="2020-05" db="EMBL/GenBank/DDBJ databases">
        <authorList>
            <person name="Chiriac C."/>
            <person name="Salcher M."/>
            <person name="Ghai R."/>
            <person name="Kavagutti S V."/>
        </authorList>
    </citation>
    <scope>NUCLEOTIDE SEQUENCE</scope>
</reference>
<gene>
    <name evidence="2" type="ORF">UFOVP1309_10</name>
</gene>
<feature type="region of interest" description="Disordered" evidence="1">
    <location>
        <begin position="1"/>
        <end position="36"/>
    </location>
</feature>
<proteinExistence type="predicted"/>
<evidence type="ECO:0000313" key="2">
    <source>
        <dbReference type="EMBL" id="CAB4197391.1"/>
    </source>
</evidence>
<organism evidence="2">
    <name type="scientific">uncultured Caudovirales phage</name>
    <dbReference type="NCBI Taxonomy" id="2100421"/>
    <lineage>
        <taxon>Viruses</taxon>
        <taxon>Duplodnaviria</taxon>
        <taxon>Heunggongvirae</taxon>
        <taxon>Uroviricota</taxon>
        <taxon>Caudoviricetes</taxon>
        <taxon>Peduoviridae</taxon>
        <taxon>Maltschvirus</taxon>
        <taxon>Maltschvirus maltsch</taxon>
    </lineage>
</organism>
<sequence>MSGHTSGPWVGMDNAGKFNGNHEWSAEHESATSSTSAPIWAGNKVIALVVSTSNRISFDETELEANARLIAAAPELLEALSAIVEYWDSIVPLECINDHHKAAIAAIAKATCQ</sequence>